<dbReference type="SUPFAM" id="SSF102198">
    <property type="entry name" value="Putative cyclase"/>
    <property type="match status" value="1"/>
</dbReference>
<dbReference type="STRING" id="349521.HCH_01555"/>
<dbReference type="EMBL" id="CP000155">
    <property type="protein sequence ID" value="ABC28412.1"/>
    <property type="molecule type" value="Genomic_DNA"/>
</dbReference>
<dbReference type="AlphaFoldDB" id="Q2SLR2"/>
<name>Q2SLR2_HAHCH</name>
<protein>
    <submittedName>
        <fullName evidence="1">Predicted metal-dependent hydrolase</fullName>
    </submittedName>
</protein>
<dbReference type="KEGG" id="hch:HCH_01555"/>
<dbReference type="Pfam" id="PF04199">
    <property type="entry name" value="Cyclase"/>
    <property type="match status" value="1"/>
</dbReference>
<evidence type="ECO:0000313" key="2">
    <source>
        <dbReference type="Proteomes" id="UP000000238"/>
    </source>
</evidence>
<dbReference type="OrthoDB" id="7067800at2"/>
<reference evidence="1 2" key="1">
    <citation type="journal article" date="2005" name="Nucleic Acids Res.">
        <title>Genomic blueprint of Hahella chejuensis, a marine microbe producing an algicidal agent.</title>
        <authorList>
            <person name="Jeong H."/>
            <person name="Yim J.H."/>
            <person name="Lee C."/>
            <person name="Choi S.-H."/>
            <person name="Park Y.K."/>
            <person name="Yoon S.H."/>
            <person name="Hur C.-G."/>
            <person name="Kang H.-Y."/>
            <person name="Kim D."/>
            <person name="Lee H.H."/>
            <person name="Park K.H."/>
            <person name="Park S.-H."/>
            <person name="Park H.-S."/>
            <person name="Lee H.K."/>
            <person name="Oh T.K."/>
            <person name="Kim J.F."/>
        </authorList>
    </citation>
    <scope>NUCLEOTIDE SEQUENCE [LARGE SCALE GENOMIC DNA]</scope>
    <source>
        <strain evidence="1 2">KCTC 2396</strain>
    </source>
</reference>
<proteinExistence type="predicted"/>
<dbReference type="RefSeq" id="WP_011395485.1">
    <property type="nucleotide sequence ID" value="NC_007645.1"/>
</dbReference>
<dbReference type="InterPro" id="IPR037175">
    <property type="entry name" value="KFase_sf"/>
</dbReference>
<organism evidence="1 2">
    <name type="scientific">Hahella chejuensis (strain KCTC 2396)</name>
    <dbReference type="NCBI Taxonomy" id="349521"/>
    <lineage>
        <taxon>Bacteria</taxon>
        <taxon>Pseudomonadati</taxon>
        <taxon>Pseudomonadota</taxon>
        <taxon>Gammaproteobacteria</taxon>
        <taxon>Oceanospirillales</taxon>
        <taxon>Hahellaceae</taxon>
        <taxon>Hahella</taxon>
    </lineage>
</organism>
<dbReference type="PANTHER" id="PTHR31118">
    <property type="entry name" value="CYCLASE-LIKE PROTEIN 2"/>
    <property type="match status" value="1"/>
</dbReference>
<dbReference type="HOGENOM" id="CLU_030671_2_0_6"/>
<dbReference type="GO" id="GO:0019441">
    <property type="term" value="P:L-tryptophan catabolic process to kynurenine"/>
    <property type="evidence" value="ECO:0007669"/>
    <property type="project" value="InterPro"/>
</dbReference>
<gene>
    <name evidence="1" type="ordered locus">HCH_01555</name>
</gene>
<dbReference type="Gene3D" id="3.50.30.50">
    <property type="entry name" value="Putative cyclase"/>
    <property type="match status" value="1"/>
</dbReference>
<keyword evidence="1" id="KW-0378">Hydrolase</keyword>
<accession>Q2SLR2</accession>
<sequence>MPLRTLQFSNIIDLSHPIDANIPLWPGDPTVHFTDEASIAKDGYFLRSFQIGEHSGTHMNAPASFFTDGMTIDSYKPEQLMPEAVVIDVSAQAQEQPDYTVTIQDIHHWEQNHGVIPAGCIVLFYTGYQHFWKTPERFFNMDAQGVMHFPGLAAETAKYLLEERKVSGLGIDTHGVDPGFSVEHQVNCMTLAQSGIVLECLTNLDRLPPKGVTLAIGLLRLRGGSGSPVSVLAFIP</sequence>
<dbReference type="eggNOG" id="COG1878">
    <property type="taxonomic scope" value="Bacteria"/>
</dbReference>
<keyword evidence="2" id="KW-1185">Reference proteome</keyword>
<evidence type="ECO:0000313" key="1">
    <source>
        <dbReference type="EMBL" id="ABC28412.1"/>
    </source>
</evidence>
<dbReference type="GO" id="GO:0004061">
    <property type="term" value="F:arylformamidase activity"/>
    <property type="evidence" value="ECO:0007669"/>
    <property type="project" value="InterPro"/>
</dbReference>
<dbReference type="Proteomes" id="UP000000238">
    <property type="component" value="Chromosome"/>
</dbReference>
<dbReference type="PANTHER" id="PTHR31118:SF12">
    <property type="entry name" value="CYCLASE-LIKE PROTEIN 2"/>
    <property type="match status" value="1"/>
</dbReference>
<dbReference type="InterPro" id="IPR007325">
    <property type="entry name" value="KFase/CYL"/>
</dbReference>